<dbReference type="OMA" id="LQDGYPQ"/>
<sequence>MKAAAWGFLLLYVCERMQTVSMAEVQGSAVAPTDTTASTCSAPVTPTDDETTGLVDWLTRYGYLPPSDPATGQLQAWTAVTHAVSAMQRFAGLEETGVADEETLALMRAPRCSLPDKGEEPKPLANQLQEGQGLRRKRAVTTWTRRNINWRLRSYPTSSSLSRETIRSLVFYALRMWAEPTPLEFHEVGGPEGADLQVDFLHGFHGDGYPFDGAGGAVGHAFFPSDLARAGGVHLDAEEEWVFRQPASEGTDLFTVLVHEFGHALGLSHSSARRSVMRPYYQGPVGDPLNYRLGPNDLELITRLYGNRNQLMVTDVPRLVPEPQLQHRDGHGHRHRHRHSVDRCNTSFDAVAKIRGETFFFKGLSIWRVSTGGLVSGRGASVRRLWGGLPPNLPPLQAVLERHSDHAIIFIADSQFWLFNDLSLQEGYPRPLSALRKWGETEGKGGREEEEVEQGLMWDPKEGPVWGEIGEGEAGGGEEEESNTWADLIRGGVNGITTERDGSVYLFKGDSYWKFPYPGSTPEAGYPRSLAADWLDCPHPSAPVLDDLSLSLPPPTGRQELRERGREERGGQRKGLDRRMDIDREGLQNWPCTCLNGAPGGSTSVTSFISALLLTLFPLITV</sequence>
<dbReference type="InterPro" id="IPR036365">
    <property type="entry name" value="PGBD-like_sf"/>
</dbReference>
<comment type="cofactor">
    <cofactor evidence="10">
        <name>Zn(2+)</name>
        <dbReference type="ChEBI" id="CHEBI:29105"/>
    </cofactor>
    <text evidence="10">Binds 2 Zn(2+) ions per subunit.</text>
</comment>
<dbReference type="InterPro" id="IPR002477">
    <property type="entry name" value="Peptidoglycan-bd-like"/>
</dbReference>
<dbReference type="InterPro" id="IPR033739">
    <property type="entry name" value="M10A_MMP"/>
</dbReference>
<feature type="repeat" description="Hemopexin" evidence="12">
    <location>
        <begin position="393"/>
        <end position="439"/>
    </location>
</feature>
<feature type="binding site" evidence="10">
    <location>
        <position position="236"/>
    </location>
    <ligand>
        <name>Ca(2+)</name>
        <dbReference type="ChEBI" id="CHEBI:29108"/>
        <label>3</label>
    </ligand>
</feature>
<feature type="active site" evidence="8">
    <location>
        <position position="260"/>
    </location>
</feature>
<dbReference type="SMART" id="SM00120">
    <property type="entry name" value="HX"/>
    <property type="match status" value="3"/>
</dbReference>
<dbReference type="SUPFAM" id="SSF50923">
    <property type="entry name" value="Hemopexin-like domain"/>
    <property type="match status" value="1"/>
</dbReference>
<dbReference type="STRING" id="8030.ENSSSAP00000109065"/>
<dbReference type="SUPFAM" id="SSF47090">
    <property type="entry name" value="PGBD-like"/>
    <property type="match status" value="1"/>
</dbReference>
<dbReference type="Proteomes" id="UP001652741">
    <property type="component" value="Chromosome ssa09"/>
</dbReference>
<feature type="binding site" evidence="9">
    <location>
        <position position="259"/>
    </location>
    <ligand>
        <name>Zn(2+)</name>
        <dbReference type="ChEBI" id="CHEBI:29105"/>
        <label>2</label>
        <note>catalytic</note>
    </ligand>
</feature>
<keyword evidence="4" id="KW-0378">Hydrolase</keyword>
<feature type="binding site" evidence="10">
    <location>
        <position position="239"/>
    </location>
    <ligand>
        <name>Ca(2+)</name>
        <dbReference type="ChEBI" id="CHEBI:29108"/>
        <label>1</label>
    </ligand>
</feature>
<feature type="binding site" evidence="10">
    <location>
        <position position="277"/>
    </location>
    <ligand>
        <name>Zn(2+)</name>
        <dbReference type="ChEBI" id="CHEBI:29105"/>
        <label>2</label>
        <note>catalytic</note>
    </ligand>
</feature>
<feature type="chain" id="PRO_5010814549" evidence="14">
    <location>
        <begin position="23"/>
        <end position="622"/>
    </location>
</feature>
<dbReference type="Gene3D" id="3.40.390.10">
    <property type="entry name" value="Collagenase (Catalytic Domain)"/>
    <property type="match status" value="1"/>
</dbReference>
<feature type="binding site" evidence="9">
    <location>
        <position position="263"/>
    </location>
    <ligand>
        <name>Zn(2+)</name>
        <dbReference type="ChEBI" id="CHEBI:29105"/>
        <label>2</label>
        <note>catalytic</note>
    </ligand>
</feature>
<dbReference type="GO" id="GO:0030198">
    <property type="term" value="P:extracellular matrix organization"/>
    <property type="evidence" value="ECO:0007669"/>
    <property type="project" value="TreeGrafter"/>
</dbReference>
<dbReference type="Pfam" id="PF01471">
    <property type="entry name" value="PG_binding_1"/>
    <property type="match status" value="1"/>
</dbReference>
<evidence type="ECO:0000256" key="4">
    <source>
        <dbReference type="ARBA" id="ARBA00022801"/>
    </source>
</evidence>
<keyword evidence="6 10" id="KW-0106">Calcium</keyword>
<feature type="binding site" evidence="10">
    <location>
        <position position="207"/>
    </location>
    <ligand>
        <name>Zn(2+)</name>
        <dbReference type="ChEBI" id="CHEBI:29105"/>
        <label>1</label>
    </ligand>
</feature>
<feature type="region of interest" description="Disordered" evidence="13">
    <location>
        <begin position="113"/>
        <end position="133"/>
    </location>
</feature>
<dbReference type="GO" id="GO:0031012">
    <property type="term" value="C:extracellular matrix"/>
    <property type="evidence" value="ECO:0007669"/>
    <property type="project" value="InterPro"/>
</dbReference>
<evidence type="ECO:0000256" key="1">
    <source>
        <dbReference type="ARBA" id="ARBA00010370"/>
    </source>
</evidence>
<evidence type="ECO:0000256" key="9">
    <source>
        <dbReference type="PIRSR" id="PIRSR001191-2"/>
    </source>
</evidence>
<dbReference type="SUPFAM" id="SSF55486">
    <property type="entry name" value="Metalloproteases ('zincins'), catalytic domain"/>
    <property type="match status" value="1"/>
</dbReference>
<feature type="binding site" evidence="10">
    <location>
        <position position="205"/>
    </location>
    <ligand>
        <name>Zn(2+)</name>
        <dbReference type="ChEBI" id="CHEBI:29105"/>
        <label>1</label>
    </ligand>
</feature>
<feature type="binding site" evidence="9">
    <location>
        <position position="269"/>
    </location>
    <ligand>
        <name>Zn(2+)</name>
        <dbReference type="ChEBI" id="CHEBI:29105"/>
        <label>2</label>
        <note>catalytic</note>
    </ligand>
</feature>
<feature type="region of interest" description="Disordered" evidence="13">
    <location>
        <begin position="545"/>
        <end position="580"/>
    </location>
</feature>
<evidence type="ECO:0000256" key="6">
    <source>
        <dbReference type="ARBA" id="ARBA00022837"/>
    </source>
</evidence>
<dbReference type="GO" id="GO:0030574">
    <property type="term" value="P:collagen catabolic process"/>
    <property type="evidence" value="ECO:0007669"/>
    <property type="project" value="TreeGrafter"/>
</dbReference>
<feature type="binding site" description="in inhibited form" evidence="10">
    <location>
        <position position="112"/>
    </location>
    <ligand>
        <name>Zn(2+)</name>
        <dbReference type="ChEBI" id="CHEBI:29105"/>
        <label>2</label>
        <note>catalytic</note>
    </ligand>
</feature>
<dbReference type="GO" id="GO:0005615">
    <property type="term" value="C:extracellular space"/>
    <property type="evidence" value="ECO:0007669"/>
    <property type="project" value="TreeGrafter"/>
</dbReference>
<evidence type="ECO:0000256" key="3">
    <source>
        <dbReference type="ARBA" id="ARBA00022723"/>
    </source>
</evidence>
<evidence type="ECO:0000256" key="10">
    <source>
        <dbReference type="PIRSR" id="PIRSR621190-2"/>
    </source>
</evidence>
<evidence type="ECO:0000256" key="13">
    <source>
        <dbReference type="SAM" id="MobiDB-lite"/>
    </source>
</evidence>
<dbReference type="AlphaFoldDB" id="A0A1S3SU02"/>
<feature type="compositionally biased region" description="Basic and acidic residues" evidence="13">
    <location>
        <begin position="559"/>
        <end position="580"/>
    </location>
</feature>
<keyword evidence="14" id="KW-0732">Signal</keyword>
<dbReference type="OrthoDB" id="406838at2759"/>
<dbReference type="PANTHER" id="PTHR10201:SF224">
    <property type="entry name" value="MATRIX METALLOPEPTIDASE 17B"/>
    <property type="match status" value="1"/>
</dbReference>
<dbReference type="CDD" id="cd04278">
    <property type="entry name" value="ZnMc_MMP"/>
    <property type="match status" value="1"/>
</dbReference>
<organism evidence="16 17">
    <name type="scientific">Salmo salar</name>
    <name type="common">Atlantic salmon</name>
    <dbReference type="NCBI Taxonomy" id="8030"/>
    <lineage>
        <taxon>Eukaryota</taxon>
        <taxon>Metazoa</taxon>
        <taxon>Chordata</taxon>
        <taxon>Craniata</taxon>
        <taxon>Vertebrata</taxon>
        <taxon>Euteleostomi</taxon>
        <taxon>Actinopterygii</taxon>
        <taxon>Neopterygii</taxon>
        <taxon>Teleostei</taxon>
        <taxon>Protacanthopterygii</taxon>
        <taxon>Salmoniformes</taxon>
        <taxon>Salmonidae</taxon>
        <taxon>Salmoninae</taxon>
        <taxon>Salmo</taxon>
    </lineage>
</organism>
<dbReference type="GO" id="GO:0006508">
    <property type="term" value="P:proteolysis"/>
    <property type="evidence" value="ECO:0007669"/>
    <property type="project" value="UniProtKB-KW"/>
</dbReference>
<dbReference type="PIRSF" id="PIRSF001191">
    <property type="entry name" value="Peptidase_M10A_matrix"/>
    <property type="match status" value="1"/>
</dbReference>
<keyword evidence="3 9" id="KW-0479">Metal-binding</keyword>
<dbReference type="InterPro" id="IPR001818">
    <property type="entry name" value="Pept_M10_metallopeptidase"/>
</dbReference>
<accession>A0A1S3SU02</accession>
<comment type="cofactor">
    <cofactor evidence="10">
        <name>Ca(2+)</name>
        <dbReference type="ChEBI" id="CHEBI:29108"/>
    </cofactor>
    <text evidence="10">Can bind about 5 Ca(2+) ions per subunit.</text>
</comment>
<dbReference type="GO" id="GO:0008270">
    <property type="term" value="F:zinc ion binding"/>
    <property type="evidence" value="ECO:0007669"/>
    <property type="project" value="InterPro"/>
</dbReference>
<dbReference type="InterPro" id="IPR024079">
    <property type="entry name" value="MetalloPept_cat_dom_sf"/>
</dbReference>
<dbReference type="FunFam" id="3.40.390.10:FF:000070">
    <property type="entry name" value="Matrix metallopeptidase 25b"/>
    <property type="match status" value="1"/>
</dbReference>
<dbReference type="KEGG" id="sasa:106611773"/>
<protein>
    <submittedName>
        <fullName evidence="17">Matrix metalloproteinase-17</fullName>
    </submittedName>
</protein>
<feature type="repeat" description="Hemopexin" evidence="12">
    <location>
        <begin position="341"/>
        <end position="389"/>
    </location>
</feature>
<evidence type="ECO:0000256" key="5">
    <source>
        <dbReference type="ARBA" id="ARBA00022833"/>
    </source>
</evidence>
<comment type="similarity">
    <text evidence="1">Belongs to the peptidase M10A family.</text>
</comment>
<feature type="binding site" evidence="10">
    <location>
        <position position="239"/>
    </location>
    <ligand>
        <name>Ca(2+)</name>
        <dbReference type="ChEBI" id="CHEBI:29108"/>
        <label>3</label>
    </ligand>
</feature>
<dbReference type="PROSITE" id="PS51642">
    <property type="entry name" value="HEMOPEXIN_2"/>
    <property type="match status" value="3"/>
</dbReference>
<dbReference type="GeneID" id="106611773"/>
<evidence type="ECO:0000256" key="8">
    <source>
        <dbReference type="PIRSR" id="PIRSR001191-1"/>
    </source>
</evidence>
<feature type="binding site" evidence="10">
    <location>
        <position position="195"/>
    </location>
    <ligand>
        <name>Ca(2+)</name>
        <dbReference type="ChEBI" id="CHEBI:29108"/>
        <label>2</label>
    </ligand>
</feature>
<reference evidence="17" key="1">
    <citation type="submission" date="2025-08" db="UniProtKB">
        <authorList>
            <consortium name="RefSeq"/>
        </authorList>
    </citation>
    <scope>IDENTIFICATION</scope>
</reference>
<dbReference type="InterPro" id="IPR036375">
    <property type="entry name" value="Hemopexin-like_dom_sf"/>
</dbReference>
<evidence type="ECO:0000256" key="14">
    <source>
        <dbReference type="SAM" id="SignalP"/>
    </source>
</evidence>
<evidence type="ECO:0000313" key="17">
    <source>
        <dbReference type="RefSeq" id="XP_014067805.1"/>
    </source>
</evidence>
<feature type="modified residue" description="Phosphotyrosine; by PKDCC" evidence="11">
    <location>
        <position position="428"/>
    </location>
</feature>
<evidence type="ECO:0000256" key="11">
    <source>
        <dbReference type="PIRSR" id="PIRSR621190-4"/>
    </source>
</evidence>
<gene>
    <name evidence="17" type="primary">LOC106611773</name>
</gene>
<evidence type="ECO:0000256" key="7">
    <source>
        <dbReference type="ARBA" id="ARBA00023049"/>
    </source>
</evidence>
<keyword evidence="5 9" id="KW-0862">Zinc</keyword>
<dbReference type="InterPro" id="IPR006026">
    <property type="entry name" value="Peptidase_Metallo"/>
</dbReference>
<dbReference type="InterPro" id="IPR021190">
    <property type="entry name" value="Pept_M10A"/>
</dbReference>
<feature type="binding site" evidence="10">
    <location>
        <position position="234"/>
    </location>
    <ligand>
        <name>Zn(2+)</name>
        <dbReference type="ChEBI" id="CHEBI:29105"/>
        <label>1</label>
    </ligand>
</feature>
<evidence type="ECO:0000313" key="16">
    <source>
        <dbReference type="Proteomes" id="UP001652741"/>
    </source>
</evidence>
<dbReference type="Bgee" id="ENSSSAG00000077551">
    <property type="expression patterns" value="Expressed in fast muscle tissue and 10 other cell types or tissues"/>
</dbReference>
<feature type="binding site" evidence="10">
    <location>
        <position position="212"/>
    </location>
    <ligand>
        <name>Ca(2+)</name>
        <dbReference type="ChEBI" id="CHEBI:29108"/>
        <label>3</label>
    </ligand>
</feature>
<proteinExistence type="inferred from homology"/>
<feature type="signal peptide" evidence="14">
    <location>
        <begin position="1"/>
        <end position="22"/>
    </location>
</feature>
<evidence type="ECO:0000259" key="15">
    <source>
        <dbReference type="SMART" id="SM00235"/>
    </source>
</evidence>
<dbReference type="PRINTS" id="PR00138">
    <property type="entry name" value="MATRIXIN"/>
</dbReference>
<dbReference type="GO" id="GO:0004222">
    <property type="term" value="F:metalloendopeptidase activity"/>
    <property type="evidence" value="ECO:0007669"/>
    <property type="project" value="InterPro"/>
</dbReference>
<feature type="binding site" evidence="10">
    <location>
        <position position="349"/>
    </location>
    <ligand>
        <name>Ca(2+)</name>
        <dbReference type="ChEBI" id="CHEBI:29108"/>
        <label>4</label>
    </ligand>
</feature>
<feature type="binding site" evidence="10">
    <location>
        <position position="213"/>
    </location>
    <ligand>
        <name>Ca(2+)</name>
        <dbReference type="ChEBI" id="CHEBI:29108"/>
        <label>3</label>
    </ligand>
</feature>
<keyword evidence="2" id="KW-0645">Protease</keyword>
<feature type="binding site" evidence="10">
    <location>
        <position position="220"/>
    </location>
    <ligand>
        <name>Zn(2+)</name>
        <dbReference type="ChEBI" id="CHEBI:29105"/>
        <label>1</label>
    </ligand>
</feature>
<feature type="repeat" description="Hemopexin" evidence="12">
    <location>
        <begin position="490"/>
        <end position="537"/>
    </location>
</feature>
<dbReference type="SMART" id="SM00235">
    <property type="entry name" value="ZnMc"/>
    <property type="match status" value="1"/>
</dbReference>
<dbReference type="Pfam" id="PF00413">
    <property type="entry name" value="Peptidase_M10"/>
    <property type="match status" value="1"/>
</dbReference>
<feature type="domain" description="Peptidase metallopeptidase" evidence="15">
    <location>
        <begin position="139"/>
        <end position="307"/>
    </location>
</feature>
<dbReference type="Pfam" id="PF00045">
    <property type="entry name" value="Hemopexin"/>
    <property type="match status" value="2"/>
</dbReference>
<dbReference type="RefSeq" id="XP_014067805.1">
    <property type="nucleotide sequence ID" value="XM_014212330.2"/>
</dbReference>
<dbReference type="InterPro" id="IPR018487">
    <property type="entry name" value="Hemopexin-like_repeat"/>
</dbReference>
<keyword evidence="7 17" id="KW-0482">Metalloprotease</keyword>
<keyword evidence="16" id="KW-1185">Reference proteome</keyword>
<dbReference type="Gene3D" id="2.110.10.10">
    <property type="entry name" value="Hemopexin-like domain"/>
    <property type="match status" value="2"/>
</dbReference>
<evidence type="ECO:0000256" key="2">
    <source>
        <dbReference type="ARBA" id="ARBA00022670"/>
    </source>
</evidence>
<dbReference type="PaxDb" id="8030-ENSSSAP00000109065"/>
<name>A0A1S3SU02_SALSA</name>
<evidence type="ECO:0000256" key="12">
    <source>
        <dbReference type="PROSITE-ProRule" id="PRU01011"/>
    </source>
</evidence>
<dbReference type="PANTHER" id="PTHR10201">
    <property type="entry name" value="MATRIX METALLOPROTEINASE"/>
    <property type="match status" value="1"/>
</dbReference>